<dbReference type="InterPro" id="IPR028457">
    <property type="entry name" value="ABI"/>
</dbReference>
<protein>
    <submittedName>
        <fullName evidence="4">Uncharacterized protein</fullName>
    </submittedName>
</protein>
<accession>A0A426ZYC4</accession>
<sequence>MQQWRPESDAMTFDEASVERSKSFVKSLQVFPGPSLLSLPFRPPPDRIRSSHRLFLARVFCTYFTPHESVSVSVFVFVRLEDCGNLVLDNVKNYAGRALVNAVDHLGTVAYRLADLFEQQMLDVSTMEMKISCLNQVRCIV</sequence>
<evidence type="ECO:0000313" key="4">
    <source>
        <dbReference type="EMBL" id="RRT68964.1"/>
    </source>
</evidence>
<dbReference type="PANTHER" id="PTHR10460">
    <property type="entry name" value="ABL INTERACTOR FAMILY MEMBER"/>
    <property type="match status" value="1"/>
</dbReference>
<dbReference type="PANTHER" id="PTHR10460:SF0">
    <property type="entry name" value="ABELSON INTERACTING PROTEIN, ISOFORM D"/>
    <property type="match status" value="1"/>
</dbReference>
<evidence type="ECO:0000256" key="2">
    <source>
        <dbReference type="ARBA" id="ARBA00011513"/>
    </source>
</evidence>
<dbReference type="AlphaFoldDB" id="A0A426ZYC4"/>
<dbReference type="Gene3D" id="6.10.140.1620">
    <property type="match status" value="1"/>
</dbReference>
<dbReference type="Proteomes" id="UP000287651">
    <property type="component" value="Unassembled WGS sequence"/>
</dbReference>
<name>A0A426ZYC4_ENSVE</name>
<evidence type="ECO:0000313" key="5">
    <source>
        <dbReference type="Proteomes" id="UP000287651"/>
    </source>
</evidence>
<comment type="similarity">
    <text evidence="1">Belongs to the ABI family.</text>
</comment>
<reference evidence="4 5" key="1">
    <citation type="journal article" date="2014" name="Agronomy (Basel)">
        <title>A Draft Genome Sequence for Ensete ventricosum, the Drought-Tolerant Tree Against Hunger.</title>
        <authorList>
            <person name="Harrison J."/>
            <person name="Moore K.A."/>
            <person name="Paszkiewicz K."/>
            <person name="Jones T."/>
            <person name="Grant M."/>
            <person name="Ambacheew D."/>
            <person name="Muzemil S."/>
            <person name="Studholme D.J."/>
        </authorList>
    </citation>
    <scope>NUCLEOTIDE SEQUENCE [LARGE SCALE GENOMIC DNA]</scope>
</reference>
<evidence type="ECO:0000256" key="1">
    <source>
        <dbReference type="ARBA" id="ARBA00010020"/>
    </source>
</evidence>
<organism evidence="4 5">
    <name type="scientific">Ensete ventricosum</name>
    <name type="common">Abyssinian banana</name>
    <name type="synonym">Musa ensete</name>
    <dbReference type="NCBI Taxonomy" id="4639"/>
    <lineage>
        <taxon>Eukaryota</taxon>
        <taxon>Viridiplantae</taxon>
        <taxon>Streptophyta</taxon>
        <taxon>Embryophyta</taxon>
        <taxon>Tracheophyta</taxon>
        <taxon>Spermatophyta</taxon>
        <taxon>Magnoliopsida</taxon>
        <taxon>Liliopsida</taxon>
        <taxon>Zingiberales</taxon>
        <taxon>Musaceae</taxon>
        <taxon>Ensete</taxon>
    </lineage>
</organism>
<proteinExistence type="inferred from homology"/>
<dbReference type="EMBL" id="AMZH03004519">
    <property type="protein sequence ID" value="RRT68964.1"/>
    <property type="molecule type" value="Genomic_DNA"/>
</dbReference>
<comment type="function">
    <text evidence="3">Involved in regulation of actin and microtubule organization. Part of a WAVE complex that activates the Arp2/3 complex.</text>
</comment>
<comment type="subunit">
    <text evidence="2">Binds SCAR.</text>
</comment>
<gene>
    <name evidence="4" type="ORF">B296_00030869</name>
</gene>
<evidence type="ECO:0000256" key="3">
    <source>
        <dbReference type="ARBA" id="ARBA00025223"/>
    </source>
</evidence>
<comment type="caution">
    <text evidence="4">The sequence shown here is derived from an EMBL/GenBank/DDBJ whole genome shotgun (WGS) entry which is preliminary data.</text>
</comment>